<reference evidence="1 2" key="1">
    <citation type="journal article" date="2014" name="Genome Biol. Evol.">
        <title>The genome of the myxosporean Thelohanellus kitauei shows adaptations to nutrient acquisition within its fish host.</title>
        <authorList>
            <person name="Yang Y."/>
            <person name="Xiong J."/>
            <person name="Zhou Z."/>
            <person name="Huo F."/>
            <person name="Miao W."/>
            <person name="Ran C."/>
            <person name="Liu Y."/>
            <person name="Zhang J."/>
            <person name="Feng J."/>
            <person name="Wang M."/>
            <person name="Wang M."/>
            <person name="Wang L."/>
            <person name="Yao B."/>
        </authorList>
    </citation>
    <scope>NUCLEOTIDE SEQUENCE [LARGE SCALE GENOMIC DNA]</scope>
    <source>
        <strain evidence="1">Wuqing</strain>
    </source>
</reference>
<accession>A0A0C2ICJ9</accession>
<dbReference type="AlphaFoldDB" id="A0A0C2ICJ9"/>
<protein>
    <submittedName>
        <fullName evidence="1">Uncharacterized protein</fullName>
    </submittedName>
</protein>
<evidence type="ECO:0000313" key="1">
    <source>
        <dbReference type="EMBL" id="KII63053.1"/>
    </source>
</evidence>
<dbReference type="EMBL" id="JWZT01004792">
    <property type="protein sequence ID" value="KII63053.1"/>
    <property type="molecule type" value="Genomic_DNA"/>
</dbReference>
<dbReference type="Proteomes" id="UP000031668">
    <property type="component" value="Unassembled WGS sequence"/>
</dbReference>
<sequence>MASKLRSKTYKRNAKILSKSLSKKPILEMIAEIQKDVLTKNKVLKPKIKFRQTSIQARMEKNTIAVNVRRHGSIKIMSIRSSTMMQVSKNFGIEKSYELIFII</sequence>
<gene>
    <name evidence="1" type="ORF">RF11_04670</name>
</gene>
<evidence type="ECO:0000313" key="2">
    <source>
        <dbReference type="Proteomes" id="UP000031668"/>
    </source>
</evidence>
<proteinExistence type="predicted"/>
<name>A0A0C2ICJ9_THEKT</name>
<organism evidence="1 2">
    <name type="scientific">Thelohanellus kitauei</name>
    <name type="common">Myxosporean</name>
    <dbReference type="NCBI Taxonomy" id="669202"/>
    <lineage>
        <taxon>Eukaryota</taxon>
        <taxon>Metazoa</taxon>
        <taxon>Cnidaria</taxon>
        <taxon>Myxozoa</taxon>
        <taxon>Myxosporea</taxon>
        <taxon>Bivalvulida</taxon>
        <taxon>Platysporina</taxon>
        <taxon>Myxobolidae</taxon>
        <taxon>Thelohanellus</taxon>
    </lineage>
</organism>
<comment type="caution">
    <text evidence="1">The sequence shown here is derived from an EMBL/GenBank/DDBJ whole genome shotgun (WGS) entry which is preliminary data.</text>
</comment>
<keyword evidence="2" id="KW-1185">Reference proteome</keyword>